<evidence type="ECO:0000256" key="7">
    <source>
        <dbReference type="SAM" id="SignalP"/>
    </source>
</evidence>
<sequence length="281" mass="30760">MSKFIKFGTIAATTLIATSAAAPLVSGTPVHADSKPTTVTVGLVGSDEADIWKEVAKTAKDKYNIKIKTKTFTDYNQPNKAVADGSIDLNAFQHHYFLDDWNDHNGNKVKAIGDTFITPIRLYSNDAKKASSFKKGDTIAVPNDPTNEGRSLKVLESAGLIKLKDTKLPTTKDIKQNKKDIKIKELSADQVAGAFKSKSVQGAVINTNYAQQAKINLKSAIYVEPVNKDSKQWVNVIAAKKSKADKSAYEDIVKAYQTKATEKAIKKEHGDSEIPAWNKKF</sequence>
<dbReference type="Proteomes" id="UP000051992">
    <property type="component" value="Unassembled WGS sequence"/>
</dbReference>
<evidence type="ECO:0000256" key="1">
    <source>
        <dbReference type="ARBA" id="ARBA00004635"/>
    </source>
</evidence>
<organism evidence="8 10">
    <name type="scientific">Weissella viridescens</name>
    <name type="common">Lactobacillus viridescens</name>
    <dbReference type="NCBI Taxonomy" id="1629"/>
    <lineage>
        <taxon>Bacteria</taxon>
        <taxon>Bacillati</taxon>
        <taxon>Bacillota</taxon>
        <taxon>Bacilli</taxon>
        <taxon>Lactobacillales</taxon>
        <taxon>Lactobacillaceae</taxon>
        <taxon>Weissella</taxon>
    </lineage>
</organism>
<dbReference type="OrthoDB" id="9812878at2"/>
<evidence type="ECO:0000256" key="6">
    <source>
        <dbReference type="PIRNR" id="PIRNR002854"/>
    </source>
</evidence>
<evidence type="ECO:0000313" key="9">
    <source>
        <dbReference type="EMBL" id="SUP52634.1"/>
    </source>
</evidence>
<evidence type="ECO:0000313" key="11">
    <source>
        <dbReference type="Proteomes" id="UP000254621"/>
    </source>
</evidence>
<feature type="signal peptide" evidence="7">
    <location>
        <begin position="1"/>
        <end position="32"/>
    </location>
</feature>
<reference evidence="8 10" key="1">
    <citation type="journal article" date="2015" name="Genome Announc.">
        <title>Expanding the biotechnology potential of lactobacilli through comparative genomics of 213 strains and associated genera.</title>
        <authorList>
            <person name="Sun Z."/>
            <person name="Harris H.M."/>
            <person name="McCann A."/>
            <person name="Guo C."/>
            <person name="Argimon S."/>
            <person name="Zhang W."/>
            <person name="Yang X."/>
            <person name="Jeffery I.B."/>
            <person name="Cooney J.C."/>
            <person name="Kagawa T.F."/>
            <person name="Liu W."/>
            <person name="Song Y."/>
            <person name="Salvetti E."/>
            <person name="Wrobel A."/>
            <person name="Rasinkangas P."/>
            <person name="Parkhill J."/>
            <person name="Rea M.C."/>
            <person name="O'Sullivan O."/>
            <person name="Ritari J."/>
            <person name="Douillard F.P."/>
            <person name="Paul Ross R."/>
            <person name="Yang R."/>
            <person name="Briner A.E."/>
            <person name="Felis G.E."/>
            <person name="de Vos W.M."/>
            <person name="Barrangou R."/>
            <person name="Klaenhammer T.R."/>
            <person name="Caufield P.W."/>
            <person name="Cui Y."/>
            <person name="Zhang H."/>
            <person name="O'Toole P.W."/>
        </authorList>
    </citation>
    <scope>NUCLEOTIDE SEQUENCE [LARGE SCALE GENOMIC DNA]</scope>
    <source>
        <strain evidence="8 10">DSM 20410</strain>
    </source>
</reference>
<keyword evidence="5 6" id="KW-0449">Lipoprotein</keyword>
<gene>
    <name evidence="9" type="primary">metQ_1</name>
    <name evidence="8" type="ORF">IV50_GL000738</name>
    <name evidence="9" type="ORF">NCTC13645_00531</name>
</gene>
<keyword evidence="10" id="KW-1185">Reference proteome</keyword>
<keyword evidence="2 7" id="KW-0732">Signal</keyword>
<dbReference type="InterPro" id="IPR004872">
    <property type="entry name" value="Lipoprotein_NlpA"/>
</dbReference>
<dbReference type="EMBL" id="JQBM01000002">
    <property type="protein sequence ID" value="KRN46465.1"/>
    <property type="molecule type" value="Genomic_DNA"/>
</dbReference>
<dbReference type="Pfam" id="PF03180">
    <property type="entry name" value="Lipoprotein_9"/>
    <property type="match status" value="1"/>
</dbReference>
<evidence type="ECO:0000256" key="3">
    <source>
        <dbReference type="ARBA" id="ARBA00023136"/>
    </source>
</evidence>
<dbReference type="PANTHER" id="PTHR30429:SF0">
    <property type="entry name" value="METHIONINE-BINDING LIPOPROTEIN METQ"/>
    <property type="match status" value="1"/>
</dbReference>
<dbReference type="Gene3D" id="3.40.190.10">
    <property type="entry name" value="Periplasmic binding protein-like II"/>
    <property type="match status" value="2"/>
</dbReference>
<evidence type="ECO:0000256" key="5">
    <source>
        <dbReference type="ARBA" id="ARBA00023288"/>
    </source>
</evidence>
<dbReference type="PATRIC" id="fig|1629.5.peg.744"/>
<evidence type="ECO:0000313" key="10">
    <source>
        <dbReference type="Proteomes" id="UP000051992"/>
    </source>
</evidence>
<dbReference type="Proteomes" id="UP000254621">
    <property type="component" value="Unassembled WGS sequence"/>
</dbReference>
<evidence type="ECO:0000256" key="2">
    <source>
        <dbReference type="ARBA" id="ARBA00022729"/>
    </source>
</evidence>
<dbReference type="PIRSF" id="PIRSF002854">
    <property type="entry name" value="MetQ"/>
    <property type="match status" value="1"/>
</dbReference>
<dbReference type="PANTHER" id="PTHR30429">
    <property type="entry name" value="D-METHIONINE-BINDING LIPOPROTEIN METQ"/>
    <property type="match status" value="1"/>
</dbReference>
<dbReference type="EMBL" id="UHIV01000001">
    <property type="protein sequence ID" value="SUP52634.1"/>
    <property type="molecule type" value="Genomic_DNA"/>
</dbReference>
<dbReference type="GO" id="GO:0016020">
    <property type="term" value="C:membrane"/>
    <property type="evidence" value="ECO:0007669"/>
    <property type="project" value="UniProtKB-SubCell"/>
</dbReference>
<evidence type="ECO:0000313" key="8">
    <source>
        <dbReference type="EMBL" id="KRN46465.1"/>
    </source>
</evidence>
<proteinExistence type="inferred from homology"/>
<reference evidence="9 11" key="2">
    <citation type="submission" date="2018-06" db="EMBL/GenBank/DDBJ databases">
        <authorList>
            <consortium name="Pathogen Informatics"/>
            <person name="Doyle S."/>
        </authorList>
    </citation>
    <scope>NUCLEOTIDE SEQUENCE [LARGE SCALE GENOMIC DNA]</scope>
    <source>
        <strain evidence="9 11">NCTC13645</strain>
    </source>
</reference>
<evidence type="ECO:0000256" key="4">
    <source>
        <dbReference type="ARBA" id="ARBA00023139"/>
    </source>
</evidence>
<comment type="subcellular location">
    <subcellularLocation>
        <location evidence="1">Membrane</location>
        <topology evidence="1">Lipid-anchor</topology>
    </subcellularLocation>
</comment>
<protein>
    <recommendedName>
        <fullName evidence="6">Lipoprotein</fullName>
    </recommendedName>
</protein>
<accession>A0A0R2H0M1</accession>
<name>A0A0R2H0M1_WEIVI</name>
<keyword evidence="3" id="KW-0472">Membrane</keyword>
<dbReference type="SUPFAM" id="SSF53850">
    <property type="entry name" value="Periplasmic binding protein-like II"/>
    <property type="match status" value="1"/>
</dbReference>
<dbReference type="STRING" id="1629.IV50_GL000738"/>
<comment type="similarity">
    <text evidence="6">Belongs to the nlpA lipoprotein family.</text>
</comment>
<dbReference type="AlphaFoldDB" id="A0A0R2H0M1"/>
<dbReference type="RefSeq" id="WP_057745242.1">
    <property type="nucleotide sequence ID" value="NZ_BJLU01000004.1"/>
</dbReference>
<feature type="chain" id="PRO_5044546175" description="Lipoprotein" evidence="7">
    <location>
        <begin position="33"/>
        <end position="281"/>
    </location>
</feature>
<keyword evidence="4" id="KW-0564">Palmitate</keyword>